<dbReference type="PROSITE" id="PS00397">
    <property type="entry name" value="RECOMBINASES_1"/>
    <property type="match status" value="1"/>
</dbReference>
<dbReference type="InterPro" id="IPR050639">
    <property type="entry name" value="SSR_resolvase"/>
</dbReference>
<dbReference type="SMART" id="SM00857">
    <property type="entry name" value="Resolvase"/>
    <property type="match status" value="1"/>
</dbReference>
<dbReference type="PROSITE" id="PS51736">
    <property type="entry name" value="RECOMBINASES_3"/>
    <property type="match status" value="1"/>
</dbReference>
<proteinExistence type="predicted"/>
<feature type="domain" description="Resolvase/invertase-type recombinase catalytic" evidence="5">
    <location>
        <begin position="3"/>
        <end position="113"/>
    </location>
</feature>
<feature type="active site" description="O-(5'-phospho-DNA)-serine intermediate" evidence="4">
    <location>
        <position position="11"/>
    </location>
</feature>
<evidence type="ECO:0000256" key="1">
    <source>
        <dbReference type="ARBA" id="ARBA00022908"/>
    </source>
</evidence>
<dbReference type="Proteomes" id="UP001484097">
    <property type="component" value="Unassembled WGS sequence"/>
</dbReference>
<dbReference type="InterPro" id="IPR036162">
    <property type="entry name" value="Resolvase-like_N_sf"/>
</dbReference>
<dbReference type="EMBL" id="JBDXMX010000016">
    <property type="protein sequence ID" value="MEO9249334.1"/>
    <property type="molecule type" value="Genomic_DNA"/>
</dbReference>
<evidence type="ECO:0000313" key="6">
    <source>
        <dbReference type="EMBL" id="MEO9249334.1"/>
    </source>
</evidence>
<dbReference type="PANTHER" id="PTHR30461">
    <property type="entry name" value="DNA-INVERTASE FROM LAMBDOID PROPHAGE"/>
    <property type="match status" value="1"/>
</dbReference>
<evidence type="ECO:0000256" key="2">
    <source>
        <dbReference type="ARBA" id="ARBA00023125"/>
    </source>
</evidence>
<dbReference type="RefSeq" id="WP_347922244.1">
    <property type="nucleotide sequence ID" value="NZ_JBDXMX010000016.1"/>
</dbReference>
<evidence type="ECO:0000259" key="5">
    <source>
        <dbReference type="PROSITE" id="PS51736"/>
    </source>
</evidence>
<keyword evidence="3" id="KW-0233">DNA recombination</keyword>
<gene>
    <name evidence="6" type="ORF">ABDK96_16780</name>
</gene>
<organism evidence="6 7">
    <name type="scientific">Citricoccus nitrophenolicus</name>
    <dbReference type="NCBI Taxonomy" id="863575"/>
    <lineage>
        <taxon>Bacteria</taxon>
        <taxon>Bacillati</taxon>
        <taxon>Actinomycetota</taxon>
        <taxon>Actinomycetes</taxon>
        <taxon>Micrococcales</taxon>
        <taxon>Micrococcaceae</taxon>
        <taxon>Citricoccus</taxon>
    </lineage>
</organism>
<dbReference type="PANTHER" id="PTHR30461:SF2">
    <property type="entry name" value="SERINE RECOMBINASE PINE-RELATED"/>
    <property type="match status" value="1"/>
</dbReference>
<reference evidence="6 7" key="1">
    <citation type="submission" date="2024-05" db="EMBL/GenBank/DDBJ databases">
        <authorList>
            <person name="Yi C."/>
        </authorList>
    </citation>
    <scope>NUCLEOTIDE SEQUENCE [LARGE SCALE GENOMIC DNA]</scope>
    <source>
        <strain evidence="6 7">XS13</strain>
    </source>
</reference>
<dbReference type="Pfam" id="PF00239">
    <property type="entry name" value="Resolvase"/>
    <property type="match status" value="1"/>
</dbReference>
<dbReference type="InterPro" id="IPR006119">
    <property type="entry name" value="Resolv_N"/>
</dbReference>
<protein>
    <submittedName>
        <fullName evidence="6">Recombinase family protein</fullName>
    </submittedName>
</protein>
<accession>A0ABV0IMF0</accession>
<dbReference type="Gene3D" id="3.40.50.1390">
    <property type="entry name" value="Resolvase, N-terminal catalytic domain"/>
    <property type="match status" value="1"/>
</dbReference>
<dbReference type="PROSITE" id="PS00398">
    <property type="entry name" value="RECOMBINASES_2"/>
    <property type="match status" value="1"/>
</dbReference>
<sequence>MPLDIGYARVSTTKQDLDRQIDALRQEGIAAKRIYVDKKSGASTNRPGLHAALDQAREGDVIVVHTLDRLGRTVRDTLNLIHDLADRGVGVRNLADPIKVDSSNPEVKSLGVV</sequence>
<dbReference type="CDD" id="cd03768">
    <property type="entry name" value="SR_ResInv"/>
    <property type="match status" value="1"/>
</dbReference>
<comment type="caution">
    <text evidence="6">The sequence shown here is derived from an EMBL/GenBank/DDBJ whole genome shotgun (WGS) entry which is preliminary data.</text>
</comment>
<dbReference type="SUPFAM" id="SSF53041">
    <property type="entry name" value="Resolvase-like"/>
    <property type="match status" value="1"/>
</dbReference>
<evidence type="ECO:0000256" key="4">
    <source>
        <dbReference type="PROSITE-ProRule" id="PRU10137"/>
    </source>
</evidence>
<evidence type="ECO:0000256" key="3">
    <source>
        <dbReference type="ARBA" id="ARBA00023172"/>
    </source>
</evidence>
<evidence type="ECO:0000313" key="7">
    <source>
        <dbReference type="Proteomes" id="UP001484097"/>
    </source>
</evidence>
<dbReference type="InterPro" id="IPR006118">
    <property type="entry name" value="Recombinase_CS"/>
</dbReference>
<keyword evidence="1" id="KW-0229">DNA integration</keyword>
<name>A0ABV0IMF0_9MICC</name>
<keyword evidence="7" id="KW-1185">Reference proteome</keyword>
<keyword evidence="2" id="KW-0238">DNA-binding</keyword>